<dbReference type="InterPro" id="IPR050987">
    <property type="entry name" value="AtrR-like"/>
</dbReference>
<dbReference type="CDD" id="cd12148">
    <property type="entry name" value="fungal_TF_MHR"/>
    <property type="match status" value="1"/>
</dbReference>
<comment type="caution">
    <text evidence="4">The sequence shown here is derived from an EMBL/GenBank/DDBJ whole genome shotgun (WGS) entry which is preliminary data.</text>
</comment>
<dbReference type="GO" id="GO:0006351">
    <property type="term" value="P:DNA-templated transcription"/>
    <property type="evidence" value="ECO:0007669"/>
    <property type="project" value="InterPro"/>
</dbReference>
<dbReference type="GO" id="GO:0003677">
    <property type="term" value="F:DNA binding"/>
    <property type="evidence" value="ECO:0007669"/>
    <property type="project" value="InterPro"/>
</dbReference>
<keyword evidence="1" id="KW-0539">Nucleus</keyword>
<keyword evidence="6" id="KW-1185">Reference proteome</keyword>
<dbReference type="VEuPathDB" id="FungiDB:SI65_02011"/>
<dbReference type="AlphaFoldDB" id="A0A1E3BTH1"/>
<feature type="compositionally biased region" description="Polar residues" evidence="2">
    <location>
        <begin position="68"/>
        <end position="80"/>
    </location>
</feature>
<dbReference type="EMBL" id="JXNT01000001">
    <property type="protein sequence ID" value="ODM24280.1"/>
    <property type="molecule type" value="Genomic_DNA"/>
</dbReference>
<feature type="domain" description="Xylanolytic transcriptional activator regulatory" evidence="3">
    <location>
        <begin position="275"/>
        <end position="355"/>
    </location>
</feature>
<organism evidence="4 6">
    <name type="scientific">Aspergillus cristatus</name>
    <name type="common">Chinese Fuzhuan brick tea-fermentation fungus</name>
    <name type="synonym">Eurotium cristatum</name>
    <dbReference type="NCBI Taxonomy" id="573508"/>
    <lineage>
        <taxon>Eukaryota</taxon>
        <taxon>Fungi</taxon>
        <taxon>Dikarya</taxon>
        <taxon>Ascomycota</taxon>
        <taxon>Pezizomycotina</taxon>
        <taxon>Eurotiomycetes</taxon>
        <taxon>Eurotiomycetidae</taxon>
        <taxon>Eurotiales</taxon>
        <taxon>Aspergillaceae</taxon>
        <taxon>Aspergillus</taxon>
        <taxon>Aspergillus subgen. Aspergillus</taxon>
    </lineage>
</organism>
<gene>
    <name evidence="4" type="ORF">SI65_01870</name>
    <name evidence="5" type="ORF">SI65_02011</name>
</gene>
<evidence type="ECO:0000259" key="3">
    <source>
        <dbReference type="SMART" id="SM00906"/>
    </source>
</evidence>
<dbReference type="PANTHER" id="PTHR46910">
    <property type="entry name" value="TRANSCRIPTION FACTOR PDR1"/>
    <property type="match status" value="1"/>
</dbReference>
<dbReference type="Pfam" id="PF04082">
    <property type="entry name" value="Fungal_trans"/>
    <property type="match status" value="1"/>
</dbReference>
<feature type="compositionally biased region" description="Polar residues" evidence="2">
    <location>
        <begin position="662"/>
        <end position="671"/>
    </location>
</feature>
<feature type="region of interest" description="Disordered" evidence="2">
    <location>
        <begin position="656"/>
        <end position="685"/>
    </location>
</feature>
<reference evidence="4 6" key="1">
    <citation type="journal article" date="2016" name="BMC Genomics">
        <title>Comparative genomic and transcriptomic analyses of the Fuzhuan brick tea-fermentation fungus Aspergillus cristatus.</title>
        <authorList>
            <person name="Ge Y."/>
            <person name="Wang Y."/>
            <person name="Liu Y."/>
            <person name="Tan Y."/>
            <person name="Ren X."/>
            <person name="Zhang X."/>
            <person name="Hyde K.D."/>
            <person name="Liu Y."/>
            <person name="Liu Z."/>
        </authorList>
    </citation>
    <scope>NUCLEOTIDE SEQUENCE [LARGE SCALE GENOMIC DNA]</scope>
    <source>
        <strain evidence="4 6">GZAAS20.1005</strain>
    </source>
</reference>
<feature type="compositionally biased region" description="Basic and acidic residues" evidence="2">
    <location>
        <begin position="42"/>
        <end position="53"/>
    </location>
</feature>
<dbReference type="PANTHER" id="PTHR46910:SF17">
    <property type="entry name" value="SCFA-RELATED"/>
    <property type="match status" value="1"/>
</dbReference>
<dbReference type="EMBL" id="JXNT01000001">
    <property type="protein sequence ID" value="ODM24421.1"/>
    <property type="molecule type" value="Genomic_DNA"/>
</dbReference>
<dbReference type="SMART" id="SM00906">
    <property type="entry name" value="Fungal_trans"/>
    <property type="match status" value="1"/>
</dbReference>
<evidence type="ECO:0000256" key="2">
    <source>
        <dbReference type="SAM" id="MobiDB-lite"/>
    </source>
</evidence>
<proteinExistence type="predicted"/>
<dbReference type="GO" id="GO:0003700">
    <property type="term" value="F:DNA-binding transcription factor activity"/>
    <property type="evidence" value="ECO:0007669"/>
    <property type="project" value="InterPro"/>
</dbReference>
<evidence type="ECO:0000313" key="4">
    <source>
        <dbReference type="EMBL" id="ODM24280.1"/>
    </source>
</evidence>
<accession>A0A1E3BTH1</accession>
<dbReference type="GO" id="GO:0008270">
    <property type="term" value="F:zinc ion binding"/>
    <property type="evidence" value="ECO:0007669"/>
    <property type="project" value="InterPro"/>
</dbReference>
<dbReference type="OrthoDB" id="3266505at2759"/>
<evidence type="ECO:0000256" key="1">
    <source>
        <dbReference type="ARBA" id="ARBA00023242"/>
    </source>
</evidence>
<dbReference type="InterPro" id="IPR007219">
    <property type="entry name" value="XnlR_reg_dom"/>
</dbReference>
<dbReference type="VEuPathDB" id="FungiDB:SI65_01870"/>
<evidence type="ECO:0000313" key="5">
    <source>
        <dbReference type="EMBL" id="ODM24421.1"/>
    </source>
</evidence>
<dbReference type="Proteomes" id="UP000094569">
    <property type="component" value="Unassembled WGS sequence"/>
</dbReference>
<feature type="region of interest" description="Disordered" evidence="2">
    <location>
        <begin position="26"/>
        <end position="80"/>
    </location>
</feature>
<sequence>MKRARLEDPGDSLTVESVSAVSLGSRAEGFVDLGGSTSTSNERLKLGESRNNNDNDNDDSDNRMSDDPQTTGNSAERLGHSSSTMSLVDGVFRLYKETTPEIMATDAIPGGQRSHHAANDSMARTLPRMRRPLASTSGVAGLTSLFPKYEAAALLVDTYFDRVHWFMLLFHQDEFRQRWQLLYRQARSNHHSTAENLGFISTFLMVIAIGLQCAGAHRKRLLATYQVDCDALQTHILAAIRERLLDIMALGTLEAAQTCVLLGTYYLFHGDPGLAWPVCGCALRIAQALHLHRKQQPLSTDSKRPSMTWRNENEARKRCWWAIYEIETFCSMSYGYPHSINDADCDVEPLDPSAKLPAAQSPASFNEPLQCETTLLTYKYLMSKLSVITNEILSQLYCVGSASANNLAVKPRLSSQHLVRKVVSISRKLEAWKAEIPPLLRDRWTSSSETPGYASREEFDLDIGASGPVFESHIFQLQALTLQLAYENARIIVNRRLLSFRLVTRSNTAADEPHSDHPNDPFAQSMQACRDAAINISKASSIPIMDLVADTYAAAFVGIHTFTAGLTLGILNSIDPLSSQSHKAKVGLQRLMVIQTKLKERSPLPGQGLEILQRLARHVLEKELGAMLAVPGVESVRTSDVGWTGHHEYRRAAAGEGIRPQQPESLPSTNPYLPAMAGPEETSPPGTNDTTAFQYIPDTALSQAVAEFEKAMLPSSPIHTSQAEQGSDSLAWPLGDDVFPSLEQAWIWGLDSFTLPE</sequence>
<protein>
    <recommendedName>
        <fullName evidence="3">Xylanolytic transcriptional activator regulatory domain-containing protein</fullName>
    </recommendedName>
</protein>
<evidence type="ECO:0000313" key="6">
    <source>
        <dbReference type="Proteomes" id="UP000094569"/>
    </source>
</evidence>
<name>A0A1E3BTH1_ASPCR</name>